<feature type="chain" id="PRO_5011703271" evidence="1">
    <location>
        <begin position="23"/>
        <end position="157"/>
    </location>
</feature>
<reference evidence="3" key="1">
    <citation type="submission" date="2016-10" db="EMBL/GenBank/DDBJ databases">
        <authorList>
            <person name="Varghese N."/>
            <person name="Submissions S."/>
        </authorList>
    </citation>
    <scope>NUCLEOTIDE SEQUENCE [LARGE SCALE GENOMIC DNA]</scope>
    <source>
        <strain evidence="3">LMG 26383,CCUG 61248,R- 45681</strain>
    </source>
</reference>
<dbReference type="RefSeq" id="WP_091842903.1">
    <property type="nucleotide sequence ID" value="NZ_FOAN01000016.1"/>
</dbReference>
<accession>A0A1H8A043</accession>
<evidence type="ECO:0000256" key="1">
    <source>
        <dbReference type="SAM" id="SignalP"/>
    </source>
</evidence>
<evidence type="ECO:0000313" key="3">
    <source>
        <dbReference type="Proteomes" id="UP000199664"/>
    </source>
</evidence>
<sequence>MLARRTILTGLAAALLAGCQTAVQTASPVAIGAIRVDTGPLAAKGKSATAAAIRPMLERELASLRSAARHSATLHVTVTGLYLTSYAGGQSATLGNDTLESEAVLVGTGGRELARYPVMSIMAPSFSGAWYLPDINQRRIDALVANNAQWIRQALGR</sequence>
<feature type="signal peptide" evidence="1">
    <location>
        <begin position="1"/>
        <end position="22"/>
    </location>
</feature>
<dbReference type="Proteomes" id="UP000199664">
    <property type="component" value="Unassembled WGS sequence"/>
</dbReference>
<name>A0A1H8A043_9HYPH</name>
<dbReference type="EMBL" id="FOAN01000016">
    <property type="protein sequence ID" value="SEM63139.1"/>
    <property type="molecule type" value="Genomic_DNA"/>
</dbReference>
<dbReference type="OrthoDB" id="8159918at2"/>
<proteinExistence type="predicted"/>
<keyword evidence="3" id="KW-1185">Reference proteome</keyword>
<dbReference type="STRING" id="1036779.SAMN04515666_11657"/>
<evidence type="ECO:0000313" key="2">
    <source>
        <dbReference type="EMBL" id="SEM63139.1"/>
    </source>
</evidence>
<gene>
    <name evidence="2" type="ORF">SAMN04515666_11657</name>
</gene>
<organism evidence="2 3">
    <name type="scientific">Bosea lupini</name>
    <dbReference type="NCBI Taxonomy" id="1036779"/>
    <lineage>
        <taxon>Bacteria</taxon>
        <taxon>Pseudomonadati</taxon>
        <taxon>Pseudomonadota</taxon>
        <taxon>Alphaproteobacteria</taxon>
        <taxon>Hyphomicrobiales</taxon>
        <taxon>Boseaceae</taxon>
        <taxon>Bosea</taxon>
    </lineage>
</organism>
<protein>
    <submittedName>
        <fullName evidence="2">Uncharacterized protein</fullName>
    </submittedName>
</protein>
<dbReference type="PROSITE" id="PS51257">
    <property type="entry name" value="PROKAR_LIPOPROTEIN"/>
    <property type="match status" value="1"/>
</dbReference>
<keyword evidence="1" id="KW-0732">Signal</keyword>
<dbReference type="AlphaFoldDB" id="A0A1H8A043"/>